<dbReference type="RefSeq" id="WP_115551131.1">
    <property type="nucleotide sequence ID" value="NZ_CAOVYC010000007.1"/>
</dbReference>
<dbReference type="AlphaFoldDB" id="A0A3D8IFX1"/>
<comment type="caution">
    <text evidence="1">The sequence shown here is derived from an EMBL/GenBank/DDBJ whole genome shotgun (WGS) entry which is preliminary data.</text>
</comment>
<keyword evidence="2" id="KW-1185">Reference proteome</keyword>
<organism evidence="1 2">
    <name type="scientific">Helicobacter ganmani</name>
    <dbReference type="NCBI Taxonomy" id="60246"/>
    <lineage>
        <taxon>Bacteria</taxon>
        <taxon>Pseudomonadati</taxon>
        <taxon>Campylobacterota</taxon>
        <taxon>Epsilonproteobacteria</taxon>
        <taxon>Campylobacterales</taxon>
        <taxon>Helicobacteraceae</taxon>
        <taxon>Helicobacter</taxon>
    </lineage>
</organism>
<proteinExistence type="predicted"/>
<reference evidence="1 2" key="1">
    <citation type="submission" date="2018-04" db="EMBL/GenBank/DDBJ databases">
        <title>Novel Campyloabacter and Helicobacter Species and Strains.</title>
        <authorList>
            <person name="Mannion A.J."/>
            <person name="Shen Z."/>
            <person name="Fox J.G."/>
        </authorList>
    </citation>
    <scope>NUCLEOTIDE SEQUENCE [LARGE SCALE GENOMIC DNA]</scope>
    <source>
        <strain evidence="1 2">MIT 99-5101</strain>
    </source>
</reference>
<accession>A0A3D8IFX1</accession>
<gene>
    <name evidence="1" type="ORF">CQA43_03020</name>
</gene>
<dbReference type="Proteomes" id="UP000256650">
    <property type="component" value="Unassembled WGS sequence"/>
</dbReference>
<evidence type="ECO:0000313" key="1">
    <source>
        <dbReference type="EMBL" id="RDU63806.1"/>
    </source>
</evidence>
<sequence>MENAQIFNIYLGQEEHYITLEEMDKIIQAVNNIGDSLTKKLFTSSSKEFFVVYPYEIGSFKIKIGIVGAALAIMSWLGESDLGKAFVKGLTGNETPYYAEKAGELLRDAIKGVLEKSVNTLEIINNNTDNKYILDKSIKEKSELYTLINKSKTIKSISFNPNNEEPIEKKNFYAHIRKGDIIRQLEPEYEICDLIILKSINTREQGKWTFGLLHNNKNIKAEISDNNFISGFLGGQYPLKEGNQDDIIKALVRTDTIMKNGNKESGQYFIQEIFNFNENKIKDIPKDLEKYLRVTYQYKEPTLFDNIQGE</sequence>
<dbReference type="OrthoDB" id="8420894at2"/>
<dbReference type="GeneID" id="82535254"/>
<protein>
    <submittedName>
        <fullName evidence="1">Uncharacterized protein</fullName>
    </submittedName>
</protein>
<dbReference type="EMBL" id="NXLS01000002">
    <property type="protein sequence ID" value="RDU63806.1"/>
    <property type="molecule type" value="Genomic_DNA"/>
</dbReference>
<name>A0A3D8IFX1_9HELI</name>
<evidence type="ECO:0000313" key="2">
    <source>
        <dbReference type="Proteomes" id="UP000256650"/>
    </source>
</evidence>